<organism evidence="1 2">
    <name type="scientific">Buttiauxella ferragutiae ATCC 51602</name>
    <dbReference type="NCBI Taxonomy" id="1354252"/>
    <lineage>
        <taxon>Bacteria</taxon>
        <taxon>Pseudomonadati</taxon>
        <taxon>Pseudomonadota</taxon>
        <taxon>Gammaproteobacteria</taxon>
        <taxon>Enterobacterales</taxon>
        <taxon>Enterobacteriaceae</taxon>
        <taxon>Buttiauxella</taxon>
    </lineage>
</organism>
<evidence type="ECO:0000313" key="1">
    <source>
        <dbReference type="EMBL" id="OAT30044.1"/>
    </source>
</evidence>
<keyword evidence="2" id="KW-1185">Reference proteome</keyword>
<evidence type="ECO:0000313" key="2">
    <source>
        <dbReference type="Proteomes" id="UP000078407"/>
    </source>
</evidence>
<comment type="caution">
    <text evidence="1">The sequence shown here is derived from an EMBL/GenBank/DDBJ whole genome shotgun (WGS) entry which is preliminary data.</text>
</comment>
<protein>
    <submittedName>
        <fullName evidence="1">Uncharacterized protein</fullName>
    </submittedName>
</protein>
<gene>
    <name evidence="1" type="ORF">M976_01164</name>
</gene>
<reference evidence="1 2" key="1">
    <citation type="submission" date="2016-04" db="EMBL/GenBank/DDBJ databases">
        <title>ATOL: Assembling a taxonomically balanced genome-scale reconstruction of the evolutionary history of the Enterobacteriaceae.</title>
        <authorList>
            <person name="Plunkett G.III."/>
            <person name="Neeno-Eckwall E.C."/>
            <person name="Glasner J.D."/>
            <person name="Perna N.T."/>
        </authorList>
    </citation>
    <scope>NUCLEOTIDE SEQUENCE [LARGE SCALE GENOMIC DNA]</scope>
    <source>
        <strain evidence="1 2">ATCC 51602</strain>
    </source>
</reference>
<name>A0ABX2WB88_9ENTR</name>
<proteinExistence type="predicted"/>
<dbReference type="Proteomes" id="UP000078407">
    <property type="component" value="Unassembled WGS sequence"/>
</dbReference>
<accession>A0ABX2WB88</accession>
<sequence>MNSYIAFMGSREPSFFTISAFWKAPRTNENYQEKTDNRTLFAVYSTQQAHSQNNIRYRK</sequence>
<dbReference type="EMBL" id="LXEQ01000023">
    <property type="protein sequence ID" value="OAT30044.1"/>
    <property type="molecule type" value="Genomic_DNA"/>
</dbReference>